<dbReference type="RefSeq" id="WP_119851122.1">
    <property type="nucleotide sequence ID" value="NZ_CP032412.1"/>
</dbReference>
<dbReference type="AlphaFoldDB" id="A0A385TV56"/>
<dbReference type="InterPro" id="IPR050109">
    <property type="entry name" value="HTH-type_TetR-like_transc_reg"/>
</dbReference>
<dbReference type="Gene3D" id="1.10.10.60">
    <property type="entry name" value="Homeodomain-like"/>
    <property type="match status" value="1"/>
</dbReference>
<dbReference type="GO" id="GO:0045892">
    <property type="term" value="P:negative regulation of DNA-templated transcription"/>
    <property type="evidence" value="ECO:0007669"/>
    <property type="project" value="InterPro"/>
</dbReference>
<evidence type="ECO:0000256" key="1">
    <source>
        <dbReference type="ARBA" id="ARBA00023015"/>
    </source>
</evidence>
<dbReference type="PANTHER" id="PTHR30055">
    <property type="entry name" value="HTH-TYPE TRANSCRIPTIONAL REGULATOR RUTR"/>
    <property type="match status" value="1"/>
</dbReference>
<dbReference type="SUPFAM" id="SSF48498">
    <property type="entry name" value="Tetracyclin repressor-like, C-terminal domain"/>
    <property type="match status" value="1"/>
</dbReference>
<keyword evidence="2 4" id="KW-0238">DNA-binding</keyword>
<name>A0A385TV56_PAELA</name>
<sequence length="266" mass="30087">MSNDETMDPEIGSKLPRGAALSWGLVKPPQRGPKREMSLSQIVETAIDIADKEGLSAVSMNRIASALGFTAMSLYRYISSKDDLLLLMQNAACDIPIPPEDSADWRENMRIYVKSTMQVFRDHPWFGDIPITGIPITPNNLRFIDWGLRFMKDLPLNDYERMSLILLLSNYARSSGMMQRDMDRAIQAGSTPEQFSGLDYTEALKQLMKPDRFPFLYPVVMSGVYTEDNEEVNPIGNDIDFGLERILDGIEQYFQAKKQQGPSDKS</sequence>
<dbReference type="Pfam" id="PF00440">
    <property type="entry name" value="TetR_N"/>
    <property type="match status" value="1"/>
</dbReference>
<dbReference type="GO" id="GO:0000976">
    <property type="term" value="F:transcription cis-regulatory region binding"/>
    <property type="evidence" value="ECO:0007669"/>
    <property type="project" value="TreeGrafter"/>
</dbReference>
<accession>A0A385TV56</accession>
<evidence type="ECO:0000259" key="5">
    <source>
        <dbReference type="PROSITE" id="PS50977"/>
    </source>
</evidence>
<proteinExistence type="predicted"/>
<dbReference type="PANTHER" id="PTHR30055:SF151">
    <property type="entry name" value="TRANSCRIPTIONAL REGULATORY PROTEIN"/>
    <property type="match status" value="1"/>
</dbReference>
<evidence type="ECO:0000256" key="3">
    <source>
        <dbReference type="ARBA" id="ARBA00023163"/>
    </source>
</evidence>
<dbReference type="GO" id="GO:0003700">
    <property type="term" value="F:DNA-binding transcription factor activity"/>
    <property type="evidence" value="ECO:0007669"/>
    <property type="project" value="TreeGrafter"/>
</dbReference>
<organism evidence="6 7">
    <name type="scientific">Paenibacillus lautus</name>
    <name type="common">Bacillus lautus</name>
    <dbReference type="NCBI Taxonomy" id="1401"/>
    <lineage>
        <taxon>Bacteria</taxon>
        <taxon>Bacillati</taxon>
        <taxon>Bacillota</taxon>
        <taxon>Bacilli</taxon>
        <taxon>Bacillales</taxon>
        <taxon>Paenibacillaceae</taxon>
        <taxon>Paenibacillus</taxon>
    </lineage>
</organism>
<dbReference type="PROSITE" id="PS50977">
    <property type="entry name" value="HTH_TETR_2"/>
    <property type="match status" value="1"/>
</dbReference>
<dbReference type="Pfam" id="PF02909">
    <property type="entry name" value="TetR_C_1"/>
    <property type="match status" value="1"/>
</dbReference>
<dbReference type="Proteomes" id="UP000266552">
    <property type="component" value="Chromosome"/>
</dbReference>
<evidence type="ECO:0000256" key="4">
    <source>
        <dbReference type="PROSITE-ProRule" id="PRU00335"/>
    </source>
</evidence>
<dbReference type="InterPro" id="IPR009057">
    <property type="entry name" value="Homeodomain-like_sf"/>
</dbReference>
<evidence type="ECO:0000313" key="7">
    <source>
        <dbReference type="Proteomes" id="UP000266552"/>
    </source>
</evidence>
<dbReference type="InterPro" id="IPR036271">
    <property type="entry name" value="Tet_transcr_reg_TetR-rel_C_sf"/>
</dbReference>
<keyword evidence="1" id="KW-0805">Transcription regulation</keyword>
<dbReference type="InterPro" id="IPR001647">
    <property type="entry name" value="HTH_TetR"/>
</dbReference>
<protein>
    <submittedName>
        <fullName evidence="6">TetR/AcrR family transcriptional regulator</fullName>
    </submittedName>
</protein>
<feature type="domain" description="HTH tetR-type" evidence="5">
    <location>
        <begin position="36"/>
        <end position="96"/>
    </location>
</feature>
<dbReference type="SUPFAM" id="SSF46689">
    <property type="entry name" value="Homeodomain-like"/>
    <property type="match status" value="1"/>
</dbReference>
<dbReference type="Gene3D" id="1.10.357.10">
    <property type="entry name" value="Tetracycline Repressor, domain 2"/>
    <property type="match status" value="1"/>
</dbReference>
<dbReference type="InterPro" id="IPR004111">
    <property type="entry name" value="Repressor_TetR_C"/>
</dbReference>
<dbReference type="KEGG" id="plw:D5F53_06505"/>
<reference evidence="6 7" key="1">
    <citation type="submission" date="2018-09" db="EMBL/GenBank/DDBJ databases">
        <title>Genome Sequence of Paenibacillus lautus Strain E7593-69, Azo Dye-Degrading Bacteria, Isolated from Commercial Tattoo Inks.</title>
        <authorList>
            <person name="Nho S.W."/>
            <person name="Kim S.-J."/>
            <person name="Kweon O."/>
            <person name="Cerniglia C.E."/>
        </authorList>
    </citation>
    <scope>NUCLEOTIDE SEQUENCE [LARGE SCALE GENOMIC DNA]</scope>
    <source>
        <strain evidence="6 7">E7593-69</strain>
    </source>
</reference>
<gene>
    <name evidence="6" type="ORF">D5F53_06505</name>
</gene>
<evidence type="ECO:0000256" key="2">
    <source>
        <dbReference type="ARBA" id="ARBA00023125"/>
    </source>
</evidence>
<feature type="DNA-binding region" description="H-T-H motif" evidence="4">
    <location>
        <begin position="59"/>
        <end position="78"/>
    </location>
</feature>
<dbReference type="EMBL" id="CP032412">
    <property type="protein sequence ID" value="AYB47739.1"/>
    <property type="molecule type" value="Genomic_DNA"/>
</dbReference>
<keyword evidence="7" id="KW-1185">Reference proteome</keyword>
<evidence type="ECO:0000313" key="6">
    <source>
        <dbReference type="EMBL" id="AYB47739.1"/>
    </source>
</evidence>
<keyword evidence="3" id="KW-0804">Transcription</keyword>